<evidence type="ECO:0000313" key="2">
    <source>
        <dbReference type="EMBL" id="SVB15993.1"/>
    </source>
</evidence>
<dbReference type="PANTHER" id="PTHR43751:SF3">
    <property type="entry name" value="SULFATASE N-TERMINAL DOMAIN-CONTAINING PROTEIN"/>
    <property type="match status" value="1"/>
</dbReference>
<reference evidence="2" key="1">
    <citation type="submission" date="2018-05" db="EMBL/GenBank/DDBJ databases">
        <authorList>
            <person name="Lanie J.A."/>
            <person name="Ng W.-L."/>
            <person name="Kazmierczak K.M."/>
            <person name="Andrzejewski T.M."/>
            <person name="Davidsen T.M."/>
            <person name="Wayne K.J."/>
            <person name="Tettelin H."/>
            <person name="Glass J.I."/>
            <person name="Rusch D."/>
            <person name="Podicherti R."/>
            <person name="Tsui H.-C.T."/>
            <person name="Winkler M.E."/>
        </authorList>
    </citation>
    <scope>NUCLEOTIDE SEQUENCE</scope>
</reference>
<dbReference type="EMBL" id="UINC01030881">
    <property type="protein sequence ID" value="SVB15993.1"/>
    <property type="molecule type" value="Genomic_DNA"/>
</dbReference>
<sequence length="98" mass="11150">MRQPPNILLITTDHLRYDTLGYSGDPVLETPSIDKLALESTRFSNCFVQSPVCKPSRATIMTGRYPRHHGVRWNGSNLSENEVTMLEFFHHHGYSTAC</sequence>
<evidence type="ECO:0000259" key="1">
    <source>
        <dbReference type="Pfam" id="PF00884"/>
    </source>
</evidence>
<feature type="domain" description="Sulfatase N-terminal" evidence="1">
    <location>
        <begin position="5"/>
        <end position="97"/>
    </location>
</feature>
<dbReference type="InterPro" id="IPR000917">
    <property type="entry name" value="Sulfatase_N"/>
</dbReference>
<accession>A0A382BSE1</accession>
<organism evidence="2">
    <name type="scientific">marine metagenome</name>
    <dbReference type="NCBI Taxonomy" id="408172"/>
    <lineage>
        <taxon>unclassified sequences</taxon>
        <taxon>metagenomes</taxon>
        <taxon>ecological metagenomes</taxon>
    </lineage>
</organism>
<dbReference type="SUPFAM" id="SSF53649">
    <property type="entry name" value="Alkaline phosphatase-like"/>
    <property type="match status" value="1"/>
</dbReference>
<dbReference type="Gene3D" id="3.40.720.10">
    <property type="entry name" value="Alkaline Phosphatase, subunit A"/>
    <property type="match status" value="1"/>
</dbReference>
<dbReference type="Pfam" id="PF00884">
    <property type="entry name" value="Sulfatase"/>
    <property type="match status" value="1"/>
</dbReference>
<gene>
    <name evidence="2" type="ORF">METZ01_LOCUS168847</name>
</gene>
<dbReference type="AlphaFoldDB" id="A0A382BSE1"/>
<feature type="non-terminal residue" evidence="2">
    <location>
        <position position="98"/>
    </location>
</feature>
<dbReference type="PANTHER" id="PTHR43751">
    <property type="entry name" value="SULFATASE"/>
    <property type="match status" value="1"/>
</dbReference>
<dbReference type="InterPro" id="IPR052701">
    <property type="entry name" value="GAG_Ulvan_Degrading_Sulfatases"/>
</dbReference>
<dbReference type="InterPro" id="IPR017850">
    <property type="entry name" value="Alkaline_phosphatase_core_sf"/>
</dbReference>
<proteinExistence type="predicted"/>
<protein>
    <recommendedName>
        <fullName evidence="1">Sulfatase N-terminal domain-containing protein</fullName>
    </recommendedName>
</protein>
<name>A0A382BSE1_9ZZZZ</name>